<reference evidence="1" key="2">
    <citation type="submission" date="2022-10" db="EMBL/GenBank/DDBJ databases">
        <authorList>
            <consortium name="ENA_rothamsted_submissions"/>
            <consortium name="culmorum"/>
            <person name="King R."/>
        </authorList>
    </citation>
    <scope>NUCLEOTIDE SEQUENCE</scope>
</reference>
<organism evidence="1 2">
    <name type="scientific">Aphis gossypii</name>
    <name type="common">Cotton aphid</name>
    <dbReference type="NCBI Taxonomy" id="80765"/>
    <lineage>
        <taxon>Eukaryota</taxon>
        <taxon>Metazoa</taxon>
        <taxon>Ecdysozoa</taxon>
        <taxon>Arthropoda</taxon>
        <taxon>Hexapoda</taxon>
        <taxon>Insecta</taxon>
        <taxon>Pterygota</taxon>
        <taxon>Neoptera</taxon>
        <taxon>Paraneoptera</taxon>
        <taxon>Hemiptera</taxon>
        <taxon>Sternorrhyncha</taxon>
        <taxon>Aphidomorpha</taxon>
        <taxon>Aphidoidea</taxon>
        <taxon>Aphididae</taxon>
        <taxon>Aphidini</taxon>
        <taxon>Aphis</taxon>
        <taxon>Aphis</taxon>
    </lineage>
</organism>
<evidence type="ECO:0000313" key="2">
    <source>
        <dbReference type="Proteomes" id="UP001154329"/>
    </source>
</evidence>
<dbReference type="EMBL" id="OU899034">
    <property type="protein sequence ID" value="CAH1713512.1"/>
    <property type="molecule type" value="Genomic_DNA"/>
</dbReference>
<keyword evidence="2" id="KW-1185">Reference proteome</keyword>
<name>A0A9P0ITF6_APHGO</name>
<dbReference type="AlphaFoldDB" id="A0A9P0ITF6"/>
<sequence length="127" mass="14888">MTLVPERFTSNGYQFWYSVFHVRHFRVFAEYLDREMEEIKTEYFVIKPDRKTNGGNRATTADDGASTSIVNGSHYDYDQNCQNPDVLEMCSWQKFKDNKASFPQMICKKRSRAIDIIDPETGEKIQL</sequence>
<proteinExistence type="predicted"/>
<dbReference type="Proteomes" id="UP001154329">
    <property type="component" value="Chromosome 1"/>
</dbReference>
<protein>
    <submittedName>
        <fullName evidence="1">Uncharacterized protein</fullName>
    </submittedName>
</protein>
<evidence type="ECO:0000313" key="1">
    <source>
        <dbReference type="EMBL" id="CAH1713512.1"/>
    </source>
</evidence>
<gene>
    <name evidence="1" type="ORF">APHIGO_LOCUS2426</name>
</gene>
<accession>A0A9P0ITF6</accession>
<reference evidence="1" key="1">
    <citation type="submission" date="2022-02" db="EMBL/GenBank/DDBJ databases">
        <authorList>
            <person name="King R."/>
        </authorList>
    </citation>
    <scope>NUCLEOTIDE SEQUENCE</scope>
</reference>